<gene>
    <name evidence="1" type="ORF">M437DRAFT_58929</name>
</gene>
<dbReference type="AlphaFoldDB" id="A0A074VE09"/>
<dbReference type="InterPro" id="IPR016159">
    <property type="entry name" value="Cullin_repeat-like_dom_sf"/>
</dbReference>
<evidence type="ECO:0008006" key="3">
    <source>
        <dbReference type="Google" id="ProtNLM"/>
    </source>
</evidence>
<dbReference type="SUPFAM" id="SSF74788">
    <property type="entry name" value="Cullin repeat-like"/>
    <property type="match status" value="1"/>
</dbReference>
<dbReference type="RefSeq" id="XP_040875616.1">
    <property type="nucleotide sequence ID" value="XM_041023487.1"/>
</dbReference>
<evidence type="ECO:0000313" key="2">
    <source>
        <dbReference type="Proteomes" id="UP000030672"/>
    </source>
</evidence>
<dbReference type="HOGENOM" id="CLU_1194684_0_0_1"/>
<dbReference type="GeneID" id="63916860"/>
<dbReference type="Proteomes" id="UP000030672">
    <property type="component" value="Unassembled WGS sequence"/>
</dbReference>
<protein>
    <recommendedName>
        <fullName evidence="3">Cullin repeat-containing protein</fullName>
    </recommendedName>
</protein>
<accession>A0A074VE09</accession>
<dbReference type="STRING" id="1043003.A0A074VE09"/>
<reference evidence="1 2" key="1">
    <citation type="journal article" date="2014" name="BMC Genomics">
        <title>Genome sequencing of four Aureobasidium pullulans varieties: biotechnological potential, stress tolerance, and description of new species.</title>
        <authorList>
            <person name="Gostin Ar C."/>
            <person name="Ohm R.A."/>
            <person name="Kogej T."/>
            <person name="Sonjak S."/>
            <person name="Turk M."/>
            <person name="Zajc J."/>
            <person name="Zalar P."/>
            <person name="Grube M."/>
            <person name="Sun H."/>
            <person name="Han J."/>
            <person name="Sharma A."/>
            <person name="Chiniquy J."/>
            <person name="Ngan C.Y."/>
            <person name="Lipzen A."/>
            <person name="Barry K."/>
            <person name="Grigoriev I.V."/>
            <person name="Gunde-Cimerman N."/>
        </authorList>
    </citation>
    <scope>NUCLEOTIDE SEQUENCE [LARGE SCALE GENOMIC DNA]</scope>
    <source>
        <strain evidence="1 2">CBS 110374</strain>
    </source>
</reference>
<evidence type="ECO:0000313" key="1">
    <source>
        <dbReference type="EMBL" id="KEQ58593.1"/>
    </source>
</evidence>
<dbReference type="Gene3D" id="1.20.1310.10">
    <property type="entry name" value="Cullin Repeats"/>
    <property type="match status" value="1"/>
</dbReference>
<organism evidence="1 2">
    <name type="scientific">Aureobasidium melanogenum (strain CBS 110374)</name>
    <name type="common">Aureobasidium pullulans var. melanogenum</name>
    <dbReference type="NCBI Taxonomy" id="1043003"/>
    <lineage>
        <taxon>Eukaryota</taxon>
        <taxon>Fungi</taxon>
        <taxon>Dikarya</taxon>
        <taxon>Ascomycota</taxon>
        <taxon>Pezizomycotina</taxon>
        <taxon>Dothideomycetes</taxon>
        <taxon>Dothideomycetidae</taxon>
        <taxon>Dothideales</taxon>
        <taxon>Saccotheciaceae</taxon>
        <taxon>Aureobasidium</taxon>
    </lineage>
</organism>
<proteinExistence type="predicted"/>
<name>A0A074VE09_AURM1</name>
<dbReference type="EMBL" id="KL584853">
    <property type="protein sequence ID" value="KEQ58593.1"/>
    <property type="molecule type" value="Genomic_DNA"/>
</dbReference>
<keyword evidence="2" id="KW-1185">Reference proteome</keyword>
<sequence>MQASRTLDTRIDIAIPSPLHPQAPPEEFLDLLKHIEAEISSLYSISEARSPDESPPPLSPRAYLKVYTRVHEYDIATRAQDTGVPDKHLHHWLNSSIRGYCMEMRERIFQDHGNSMEGTQTSFSRNLLAAYMSCYRKFCRLATFVGNLLRSWERHGLRREQGEKTYVPSVEGMHQIVWKEEVLGVDTQETLPEDGLRDLKDAIAVLMEIDAETREQDSDLIENVIESLSVLGFTVKS</sequence>